<dbReference type="InterPro" id="IPR043128">
    <property type="entry name" value="Rev_trsase/Diguanyl_cyclase"/>
</dbReference>
<dbReference type="Pfam" id="PF13456">
    <property type="entry name" value="RVT_3"/>
    <property type="match status" value="1"/>
</dbReference>
<keyword evidence="2" id="KW-0548">Nucleotidyltransferase</keyword>
<feature type="domain" description="RNase H type-1" evidence="1">
    <location>
        <begin position="101"/>
        <end position="195"/>
    </location>
</feature>
<evidence type="ECO:0000259" key="1">
    <source>
        <dbReference type="Pfam" id="PF13456"/>
    </source>
</evidence>
<dbReference type="GO" id="GO:0004523">
    <property type="term" value="F:RNA-DNA hybrid ribonuclease activity"/>
    <property type="evidence" value="ECO:0007669"/>
    <property type="project" value="InterPro"/>
</dbReference>
<keyword evidence="2" id="KW-0808">Transferase</keyword>
<dbReference type="CDD" id="cd09279">
    <property type="entry name" value="RNase_HI_like"/>
    <property type="match status" value="1"/>
</dbReference>
<dbReference type="InterPro" id="IPR043502">
    <property type="entry name" value="DNA/RNA_pol_sf"/>
</dbReference>
<evidence type="ECO:0000313" key="2">
    <source>
        <dbReference type="EMBL" id="GEU51744.1"/>
    </source>
</evidence>
<accession>A0A6L2KV24</accession>
<reference evidence="2" key="1">
    <citation type="journal article" date="2019" name="Sci. Rep.">
        <title>Draft genome of Tanacetum cinerariifolium, the natural source of mosquito coil.</title>
        <authorList>
            <person name="Yamashiro T."/>
            <person name="Shiraishi A."/>
            <person name="Satake H."/>
            <person name="Nakayama K."/>
        </authorList>
    </citation>
    <scope>NUCLEOTIDE SEQUENCE</scope>
</reference>
<keyword evidence="2" id="KW-0695">RNA-directed DNA polymerase</keyword>
<dbReference type="EMBL" id="BKCJ010002912">
    <property type="protein sequence ID" value="GEU51744.1"/>
    <property type="molecule type" value="Genomic_DNA"/>
</dbReference>
<dbReference type="GO" id="GO:0003676">
    <property type="term" value="F:nucleic acid binding"/>
    <property type="evidence" value="ECO:0007669"/>
    <property type="project" value="InterPro"/>
</dbReference>
<dbReference type="AlphaFoldDB" id="A0A6L2KV24"/>
<dbReference type="InterPro" id="IPR002156">
    <property type="entry name" value="RNaseH_domain"/>
</dbReference>
<gene>
    <name evidence="2" type="ORF">Tci_023722</name>
</gene>
<dbReference type="InterPro" id="IPR036397">
    <property type="entry name" value="RNaseH_sf"/>
</dbReference>
<organism evidence="2">
    <name type="scientific">Tanacetum cinerariifolium</name>
    <name type="common">Dalmatian daisy</name>
    <name type="synonym">Chrysanthemum cinerariifolium</name>
    <dbReference type="NCBI Taxonomy" id="118510"/>
    <lineage>
        <taxon>Eukaryota</taxon>
        <taxon>Viridiplantae</taxon>
        <taxon>Streptophyta</taxon>
        <taxon>Embryophyta</taxon>
        <taxon>Tracheophyta</taxon>
        <taxon>Spermatophyta</taxon>
        <taxon>Magnoliopsida</taxon>
        <taxon>eudicotyledons</taxon>
        <taxon>Gunneridae</taxon>
        <taxon>Pentapetalae</taxon>
        <taxon>asterids</taxon>
        <taxon>campanulids</taxon>
        <taxon>Asterales</taxon>
        <taxon>Asteraceae</taxon>
        <taxon>Asteroideae</taxon>
        <taxon>Anthemideae</taxon>
        <taxon>Anthemidinae</taxon>
        <taxon>Tanacetum</taxon>
    </lineage>
</organism>
<name>A0A6L2KV24_TANCI</name>
<dbReference type="PANTHER" id="PTHR48475:SF2">
    <property type="entry name" value="RIBONUCLEASE H"/>
    <property type="match status" value="1"/>
</dbReference>
<comment type="caution">
    <text evidence="2">The sequence shown here is derived from an EMBL/GenBank/DDBJ whole genome shotgun (WGS) entry which is preliminary data.</text>
</comment>
<dbReference type="GO" id="GO:0003964">
    <property type="term" value="F:RNA-directed DNA polymerase activity"/>
    <property type="evidence" value="ECO:0007669"/>
    <property type="project" value="UniProtKB-KW"/>
</dbReference>
<protein>
    <submittedName>
        <fullName evidence="2">Reverse transcriptase domain-containing protein</fullName>
    </submittedName>
</protein>
<dbReference type="PANTHER" id="PTHR48475">
    <property type="entry name" value="RIBONUCLEASE H"/>
    <property type="match status" value="1"/>
</dbReference>
<sequence>MEQEIPRDEETFQTLRRINMKLNLKKCTFSAEEGMFMGHVVNMMGIKACPEKAEAVIKLQYPRTLKEVQSLNGKLASLNGSSCLEGLGAGLIPTNSKMVEFTYALRFEFNVSNNEAEYEALLAGLRIAEQMSVKNLEAKVDSRLVANQVNISYVAKEQSMIQYLERTKTLISGFKKFSIEQVSRSENKKADALSEIASTSFAHLTKQVLVEVLKEKLIKEKEILSAIEEEGDSWMTPLLEYLTNDTLPAEAKKARAVKISQDNTM</sequence>
<proteinExistence type="predicted"/>
<dbReference type="SUPFAM" id="SSF56672">
    <property type="entry name" value="DNA/RNA polymerases"/>
    <property type="match status" value="1"/>
</dbReference>
<dbReference type="Gene3D" id="3.30.420.10">
    <property type="entry name" value="Ribonuclease H-like superfamily/Ribonuclease H"/>
    <property type="match status" value="1"/>
</dbReference>
<dbReference type="Gene3D" id="3.30.70.270">
    <property type="match status" value="1"/>
</dbReference>